<dbReference type="SUPFAM" id="SSF53474">
    <property type="entry name" value="alpha/beta-Hydrolases"/>
    <property type="match status" value="1"/>
</dbReference>
<feature type="domain" description="ABM" evidence="4">
    <location>
        <begin position="845"/>
        <end position="933"/>
    </location>
</feature>
<dbReference type="Pfam" id="PF00326">
    <property type="entry name" value="Peptidase_S9"/>
    <property type="match status" value="2"/>
</dbReference>
<dbReference type="Pfam" id="PF07676">
    <property type="entry name" value="PD40"/>
    <property type="match status" value="3"/>
</dbReference>
<dbReference type="AlphaFoldDB" id="A0A9D9NEN1"/>
<proteinExistence type="predicted"/>
<comment type="caution">
    <text evidence="5">The sequence shown here is derived from an EMBL/GenBank/DDBJ whole genome shotgun (WGS) entry which is preliminary data.</text>
</comment>
<reference evidence="5" key="1">
    <citation type="submission" date="2020-10" db="EMBL/GenBank/DDBJ databases">
        <authorList>
            <person name="Gilroy R."/>
        </authorList>
    </citation>
    <scope>NUCLEOTIDE SEQUENCE</scope>
    <source>
        <strain evidence="5">B2-22910</strain>
    </source>
</reference>
<dbReference type="InterPro" id="IPR011042">
    <property type="entry name" value="6-blade_b-propeller_TolB-like"/>
</dbReference>
<dbReference type="InterPro" id="IPR011008">
    <property type="entry name" value="Dimeric_a/b-barrel"/>
</dbReference>
<dbReference type="InterPro" id="IPR011659">
    <property type="entry name" value="WD40"/>
</dbReference>
<evidence type="ECO:0000259" key="4">
    <source>
        <dbReference type="PROSITE" id="PS51725"/>
    </source>
</evidence>
<dbReference type="Gene3D" id="3.30.70.100">
    <property type="match status" value="2"/>
</dbReference>
<keyword evidence="2" id="KW-0378">Hydrolase</keyword>
<dbReference type="Gene3D" id="3.40.50.1820">
    <property type="entry name" value="alpha/beta hydrolase"/>
    <property type="match status" value="1"/>
</dbReference>
<dbReference type="Gene3D" id="2.120.10.30">
    <property type="entry name" value="TolB, C-terminal domain"/>
    <property type="match status" value="2"/>
</dbReference>
<dbReference type="EMBL" id="JADIMB010000047">
    <property type="protein sequence ID" value="MBO8470822.1"/>
    <property type="molecule type" value="Genomic_DNA"/>
</dbReference>
<dbReference type="InterPro" id="IPR029058">
    <property type="entry name" value="AB_hydrolase_fold"/>
</dbReference>
<dbReference type="GO" id="GO:0004252">
    <property type="term" value="F:serine-type endopeptidase activity"/>
    <property type="evidence" value="ECO:0007669"/>
    <property type="project" value="TreeGrafter"/>
</dbReference>
<gene>
    <name evidence="5" type="ORF">IAB82_03390</name>
</gene>
<dbReference type="InterPro" id="IPR007138">
    <property type="entry name" value="ABM_dom"/>
</dbReference>
<dbReference type="PROSITE" id="PS51725">
    <property type="entry name" value="ABM"/>
    <property type="match status" value="1"/>
</dbReference>
<organism evidence="5 6">
    <name type="scientific">Candidatus Cryptobacteroides faecavium</name>
    <dbReference type="NCBI Taxonomy" id="2840762"/>
    <lineage>
        <taxon>Bacteria</taxon>
        <taxon>Pseudomonadati</taxon>
        <taxon>Bacteroidota</taxon>
        <taxon>Bacteroidia</taxon>
        <taxon>Bacteroidales</taxon>
        <taxon>Candidatus Cryptobacteroides</taxon>
    </lineage>
</organism>
<protein>
    <submittedName>
        <fullName evidence="5">Prolyl oligopeptidase family serine peptidase</fullName>
    </submittedName>
</protein>
<sequence length="1035" mass="113824">MKRNRSLVKKSCSALLLAIIVLAFIDVRTGTSEKWIDNMKEKKTARARIEAGGKIEIKDGVFSPEVMLAMGRISDPQVSPDGNIVIYGTGYISVEENNSLTNLYICGTDGSGAYRLTTEGKSISNARWSADGKSLAFIQEGQIFTAKLKKGRDGRLSLGKKVQVSDVPAGISQFTLSDDQSRIMYVSTVQSALKKPSDLYGDLDKADAISADDLMYRHWDHWVKEVPHTFVAGFVFGKEGEKSITPGTSKDILASEKEIYELPTEPFSGIEQLAWSPDGKTIAYSCRKLTGKKYAFSTNTEIYFYDVESGECTQLTMGGGYDTNPVWSPDGKKICWISMERDGYEADKQRIMVADIEWGVPAKDSGSSASRLPVISGVKDITCAFKYNASAPVWGTGSDEIYFSALAEGIQGIFRARCAVSDGQADGEVPGQGAESASWDIKRITGEDLWYDFNSPFHISENDGVTTLLADYSSMDFPTELVSIRIGDKAGTPDGGTIAAAPLEVSHSTPLPAECKVTPEPVHICQITHVNDAILAQLDPVKTEARYIKTVDGKDMLTWVVYPPHFDSSKEYPSILICLGGPQGTLSQGWSYRWNYRLMAAQGYVTVLPNRRGTTAFGQEWTEQISGDYPGLNMQDYLVAARTLKAEPYIGKMAACGASYGGYSVYNLCGIHGDVFDAFVAHAGIFNEEHMYMTTEEMWFPNWDNGGLHEYRADPRTGTPDGPVGPAGDGETFGGIRQGGSPWSTAPKAVRHYRMSPHTMVTKWHTPILVTHGGMDFRVPLDEGMAAYNAAQLMGVPSRLIVFPDENHWILKPQNALYWHREYFRWLDRWLKTGDLSRLSPEGALRLNAFIRTENDPELIIGTARELTYASRGDKGCISYDIFRSLTDRNSMMICETWADGESLELHKKAPHFTSLVPELKVSAEMHTDSFTIPSGTGSPDNGTPVRVNQFFRTADNNIGDEVRDIAGKATGSDGCISFDIFRSATDAGLYLLCSTWKDMESCRAFTGSMGTEGIVARALAADSTARIFPMKDDN</sequence>
<reference evidence="5" key="2">
    <citation type="journal article" date="2021" name="PeerJ">
        <title>Extensive microbial diversity within the chicken gut microbiome revealed by metagenomics and culture.</title>
        <authorList>
            <person name="Gilroy R."/>
            <person name="Ravi A."/>
            <person name="Getino M."/>
            <person name="Pursley I."/>
            <person name="Horton D.L."/>
            <person name="Alikhan N.F."/>
            <person name="Baker D."/>
            <person name="Gharbi K."/>
            <person name="Hall N."/>
            <person name="Watson M."/>
            <person name="Adriaenssens E.M."/>
            <person name="Foster-Nyarko E."/>
            <person name="Jarju S."/>
            <person name="Secka A."/>
            <person name="Antonio M."/>
            <person name="Oren A."/>
            <person name="Chaudhuri R.R."/>
            <person name="La Ragione R."/>
            <person name="Hildebrand F."/>
            <person name="Pallen M.J."/>
        </authorList>
    </citation>
    <scope>NUCLEOTIDE SEQUENCE</scope>
    <source>
        <strain evidence="5">B2-22910</strain>
    </source>
</reference>
<keyword evidence="3" id="KW-0720">Serine protease</keyword>
<dbReference type="GO" id="GO:0006508">
    <property type="term" value="P:proteolysis"/>
    <property type="evidence" value="ECO:0007669"/>
    <property type="project" value="InterPro"/>
</dbReference>
<dbReference type="PANTHER" id="PTHR42776">
    <property type="entry name" value="SERINE PEPTIDASE S9 FAMILY MEMBER"/>
    <property type="match status" value="1"/>
</dbReference>
<evidence type="ECO:0000313" key="5">
    <source>
        <dbReference type="EMBL" id="MBO8470822.1"/>
    </source>
</evidence>
<evidence type="ECO:0000313" key="6">
    <source>
        <dbReference type="Proteomes" id="UP000823603"/>
    </source>
</evidence>
<evidence type="ECO:0000256" key="3">
    <source>
        <dbReference type="ARBA" id="ARBA00022825"/>
    </source>
</evidence>
<dbReference type="Pfam" id="PF03992">
    <property type="entry name" value="ABM"/>
    <property type="match status" value="2"/>
</dbReference>
<evidence type="ECO:0000256" key="2">
    <source>
        <dbReference type="ARBA" id="ARBA00022801"/>
    </source>
</evidence>
<keyword evidence="3" id="KW-0645">Protease</keyword>
<accession>A0A9D9NEN1</accession>
<dbReference type="SUPFAM" id="SSF54909">
    <property type="entry name" value="Dimeric alpha+beta barrel"/>
    <property type="match status" value="2"/>
</dbReference>
<keyword evidence="1" id="KW-0732">Signal</keyword>
<dbReference type="SUPFAM" id="SSF82171">
    <property type="entry name" value="DPP6 N-terminal domain-like"/>
    <property type="match status" value="1"/>
</dbReference>
<dbReference type="Proteomes" id="UP000823603">
    <property type="component" value="Unassembled WGS sequence"/>
</dbReference>
<dbReference type="InterPro" id="IPR001375">
    <property type="entry name" value="Peptidase_S9_cat"/>
</dbReference>
<name>A0A9D9NEN1_9BACT</name>
<evidence type="ECO:0000256" key="1">
    <source>
        <dbReference type="ARBA" id="ARBA00022729"/>
    </source>
</evidence>
<dbReference type="PANTHER" id="PTHR42776:SF13">
    <property type="entry name" value="DIPEPTIDYL-PEPTIDASE 5"/>
    <property type="match status" value="1"/>
</dbReference>